<protein>
    <submittedName>
        <fullName evidence="1">TIGR02281 family clan AA aspartic protease</fullName>
        <ecNumber evidence="1">3.4.23.-</ecNumber>
    </submittedName>
</protein>
<proteinExistence type="predicted"/>
<dbReference type="EC" id="3.4.23.-" evidence="1"/>
<dbReference type="Pfam" id="PF13975">
    <property type="entry name" value="gag-asp_proteas"/>
    <property type="match status" value="1"/>
</dbReference>
<dbReference type="AlphaFoldDB" id="A0A3E1K9P0"/>
<dbReference type="Proteomes" id="UP000260351">
    <property type="component" value="Unassembled WGS sequence"/>
</dbReference>
<keyword evidence="2" id="KW-1185">Reference proteome</keyword>
<dbReference type="GO" id="GO:0006508">
    <property type="term" value="P:proteolysis"/>
    <property type="evidence" value="ECO:0007669"/>
    <property type="project" value="UniProtKB-KW"/>
</dbReference>
<keyword evidence="1" id="KW-0378">Hydrolase</keyword>
<dbReference type="InterPro" id="IPR011969">
    <property type="entry name" value="Clan_AA_Asp_peptidase_C"/>
</dbReference>
<dbReference type="InterPro" id="IPR001969">
    <property type="entry name" value="Aspartic_peptidase_AS"/>
</dbReference>
<name>A0A3E1K9P0_9GAMM</name>
<reference evidence="1 2" key="1">
    <citation type="submission" date="2018-08" db="EMBL/GenBank/DDBJ databases">
        <title>Wenzhouxiangella salilacus sp. nov., a novel bacterium isolated from a saline lake in Xinjiang Province, China.</title>
        <authorList>
            <person name="Han S."/>
        </authorList>
    </citation>
    <scope>NUCLEOTIDE SEQUENCE [LARGE SCALE GENOMIC DNA]</scope>
    <source>
        <strain evidence="1 2">XDB06</strain>
    </source>
</reference>
<dbReference type="OrthoDB" id="185963at2"/>
<dbReference type="Gene3D" id="2.40.70.10">
    <property type="entry name" value="Acid Proteases"/>
    <property type="match status" value="1"/>
</dbReference>
<gene>
    <name evidence="1" type="ORF">DZC52_07155</name>
</gene>
<evidence type="ECO:0000313" key="2">
    <source>
        <dbReference type="Proteomes" id="UP000260351"/>
    </source>
</evidence>
<accession>A0A3E1K9P0</accession>
<dbReference type="InterPro" id="IPR034122">
    <property type="entry name" value="Retropepsin-like_bacterial"/>
</dbReference>
<dbReference type="NCBIfam" id="TIGR02281">
    <property type="entry name" value="clan_AA_DTGA"/>
    <property type="match status" value="1"/>
</dbReference>
<comment type="caution">
    <text evidence="1">The sequence shown here is derived from an EMBL/GenBank/DDBJ whole genome shotgun (WGS) entry which is preliminary data.</text>
</comment>
<dbReference type="SUPFAM" id="SSF50630">
    <property type="entry name" value="Acid proteases"/>
    <property type="match status" value="1"/>
</dbReference>
<dbReference type="InterPro" id="IPR021109">
    <property type="entry name" value="Peptidase_aspartic_dom_sf"/>
</dbReference>
<dbReference type="PROSITE" id="PS00141">
    <property type="entry name" value="ASP_PROTEASE"/>
    <property type="match status" value="1"/>
</dbReference>
<dbReference type="GO" id="GO:0004190">
    <property type="term" value="F:aspartic-type endopeptidase activity"/>
    <property type="evidence" value="ECO:0007669"/>
    <property type="project" value="InterPro"/>
</dbReference>
<organism evidence="1 2">
    <name type="scientific">Wenzhouxiangella sediminis</name>
    <dbReference type="NCBI Taxonomy" id="1792836"/>
    <lineage>
        <taxon>Bacteria</taxon>
        <taxon>Pseudomonadati</taxon>
        <taxon>Pseudomonadota</taxon>
        <taxon>Gammaproteobacteria</taxon>
        <taxon>Chromatiales</taxon>
        <taxon>Wenzhouxiangellaceae</taxon>
        <taxon>Wenzhouxiangella</taxon>
    </lineage>
</organism>
<dbReference type="CDD" id="cd05483">
    <property type="entry name" value="retropepsin_like_bacteria"/>
    <property type="match status" value="1"/>
</dbReference>
<evidence type="ECO:0000313" key="1">
    <source>
        <dbReference type="EMBL" id="RFF30717.1"/>
    </source>
</evidence>
<keyword evidence="1" id="KW-0645">Protease</keyword>
<dbReference type="EMBL" id="QUZK01000033">
    <property type="protein sequence ID" value="RFF30717.1"/>
    <property type="molecule type" value="Genomic_DNA"/>
</dbReference>
<sequence>MMLAAAVGFLLLLTFVFSGLIDDRRNPNQQVQSQRVGGGVEVVLDSDRQGHFIASGAINGRDVTFLVDTGATLVSVPEDMADELGLERMARIGLETAAGPVTGWMTRIDEVRLGEIVQRDVRAAISPGRSETILLGMSFLRDLEMTQSDGQLRLMTN</sequence>